<feature type="compositionally biased region" description="Basic and acidic residues" evidence="2">
    <location>
        <begin position="59"/>
        <end position="70"/>
    </location>
</feature>
<dbReference type="GO" id="GO:0003677">
    <property type="term" value="F:DNA binding"/>
    <property type="evidence" value="ECO:0007669"/>
    <property type="project" value="InterPro"/>
</dbReference>
<feature type="compositionally biased region" description="Acidic residues" evidence="2">
    <location>
        <begin position="100"/>
        <end position="133"/>
    </location>
</feature>
<dbReference type="Proteomes" id="UP000298663">
    <property type="component" value="Unassembled WGS sequence"/>
</dbReference>
<organism evidence="3 4">
    <name type="scientific">Steinernema carpocapsae</name>
    <name type="common">Entomopathogenic nematode</name>
    <dbReference type="NCBI Taxonomy" id="34508"/>
    <lineage>
        <taxon>Eukaryota</taxon>
        <taxon>Metazoa</taxon>
        <taxon>Ecdysozoa</taxon>
        <taxon>Nematoda</taxon>
        <taxon>Chromadorea</taxon>
        <taxon>Rhabditida</taxon>
        <taxon>Tylenchina</taxon>
        <taxon>Panagrolaimomorpha</taxon>
        <taxon>Strongyloidoidea</taxon>
        <taxon>Steinernematidae</taxon>
        <taxon>Steinernema</taxon>
    </lineage>
</organism>
<evidence type="ECO:0000256" key="2">
    <source>
        <dbReference type="SAM" id="MobiDB-lite"/>
    </source>
</evidence>
<keyword evidence="1" id="KW-0175">Coiled coil</keyword>
<gene>
    <name evidence="3" type="ORF">L596_023440</name>
</gene>
<proteinExistence type="predicted"/>
<comment type="caution">
    <text evidence="3">The sequence shown here is derived from an EMBL/GenBank/DDBJ whole genome shotgun (WGS) entry which is preliminary data.</text>
</comment>
<feature type="region of interest" description="Disordered" evidence="2">
    <location>
        <begin position="1"/>
        <end position="151"/>
    </location>
</feature>
<feature type="compositionally biased region" description="Basic and acidic residues" evidence="2">
    <location>
        <begin position="323"/>
        <end position="333"/>
    </location>
</feature>
<feature type="compositionally biased region" description="Basic residues" evidence="2">
    <location>
        <begin position="674"/>
        <end position="683"/>
    </location>
</feature>
<dbReference type="AlphaFoldDB" id="A0A4U5MDP6"/>
<evidence type="ECO:0000313" key="3">
    <source>
        <dbReference type="EMBL" id="TKR67261.1"/>
    </source>
</evidence>
<feature type="compositionally biased region" description="Polar residues" evidence="2">
    <location>
        <begin position="470"/>
        <end position="480"/>
    </location>
</feature>
<dbReference type="STRING" id="34508.A0A4U5MDP6"/>
<dbReference type="PRINTS" id="PR00929">
    <property type="entry name" value="ATHOOK"/>
</dbReference>
<sequence length="723" mass="81171">MNSRSPPDADEMEEPENDDVPEVEAEPGGRLDEDDMSHMKVDRNPEANEADFGLLYNDDYGHGVETKFEPENEDSDNEIESPITSIIEHQSGPDVKVEASLEDESDQLEDEADPESETEGESDPHETEDESEPEHEIDHNVSSTTQPLSSRFNLSTGTRLFCSKRDKSIEDKTQLFNPIWYPSEIHKRHISRKEIFYYRDARVKAEKNGREVYDTFEEFAKQLKSDIEELERKKEIMRSLQVEYTRKDFKDAKAVNVSESEEDDEEETAKKLIVYARKAFKEPKAVNSSDSEDGEKGEEAFEESTVTGTNRSGTEDFDAVIQRYEEENLREGAEENSESSNIKEEVETPQPARKRGRPKKVVTDLPRKRGRPRKNPVNLPPSESANGQQVETAKAPKKRGRPRKDQSQLNRSKLGNGEPAPKKRGRPRKSDTAKSAPVSRASSAGLRRSGRFANEPRPSYLEDKEDDDSNSLPNEVSTNAEVEELVASVQPKKRGRPRKTKVNNEPRSSEDNSDDLSNGANEQPRKRGRPRKSKVTSSKPVSRVKEKDDSDNLSNQTSNGSNAELEASTVQPRKRGRPRKDQATNSRAASAGLRTNGPTPSNDDRTRTKSEVVPCRPASRPSSVGLRRSRRLISEPRASSSQVSGEDQESGDSEMINGQNYVDEDQPGPSHTTQPKKRGRKRKTEVAGDDYQTDYQKPEISKKSKLATSAPEPEEATQKQACS</sequence>
<dbReference type="EMBL" id="AZBU02000008">
    <property type="protein sequence ID" value="TKR67261.1"/>
    <property type="molecule type" value="Genomic_DNA"/>
</dbReference>
<feature type="compositionally biased region" description="Basic and acidic residues" evidence="2">
    <location>
        <begin position="27"/>
        <end position="46"/>
    </location>
</feature>
<evidence type="ECO:0000256" key="1">
    <source>
        <dbReference type="SAM" id="Coils"/>
    </source>
</evidence>
<feature type="compositionally biased region" description="Polar residues" evidence="2">
    <location>
        <begin position="381"/>
        <end position="391"/>
    </location>
</feature>
<feature type="compositionally biased region" description="Basic residues" evidence="2">
    <location>
        <begin position="491"/>
        <end position="501"/>
    </location>
</feature>
<dbReference type="Pfam" id="PF02178">
    <property type="entry name" value="AT_hook"/>
    <property type="match status" value="7"/>
</dbReference>
<name>A0A4U5MDP6_STECR</name>
<feature type="compositionally biased region" description="Polar residues" evidence="2">
    <location>
        <begin position="140"/>
        <end position="151"/>
    </location>
</feature>
<protein>
    <submittedName>
        <fullName evidence="3">Uncharacterized protein</fullName>
    </submittedName>
</protein>
<evidence type="ECO:0000313" key="4">
    <source>
        <dbReference type="Proteomes" id="UP000298663"/>
    </source>
</evidence>
<dbReference type="SMART" id="SM00384">
    <property type="entry name" value="AT_hook"/>
    <property type="match status" value="8"/>
</dbReference>
<accession>A0A4U5MDP6</accession>
<feature type="compositionally biased region" description="Polar residues" evidence="2">
    <location>
        <begin position="552"/>
        <end position="562"/>
    </location>
</feature>
<feature type="compositionally biased region" description="Acidic residues" evidence="2">
    <location>
        <begin position="290"/>
        <end position="302"/>
    </location>
</feature>
<reference evidence="3 4" key="1">
    <citation type="journal article" date="2015" name="Genome Biol.">
        <title>Comparative genomics of Steinernema reveals deeply conserved gene regulatory networks.</title>
        <authorList>
            <person name="Dillman A.R."/>
            <person name="Macchietto M."/>
            <person name="Porter C.F."/>
            <person name="Rogers A."/>
            <person name="Williams B."/>
            <person name="Antoshechkin I."/>
            <person name="Lee M.M."/>
            <person name="Goodwin Z."/>
            <person name="Lu X."/>
            <person name="Lewis E.E."/>
            <person name="Goodrich-Blair H."/>
            <person name="Stock S.P."/>
            <person name="Adams B.J."/>
            <person name="Sternberg P.W."/>
            <person name="Mortazavi A."/>
        </authorList>
    </citation>
    <scope>NUCLEOTIDE SEQUENCE [LARGE SCALE GENOMIC DNA]</scope>
    <source>
        <strain evidence="3 4">ALL</strain>
    </source>
</reference>
<reference evidence="3 4" key="2">
    <citation type="journal article" date="2019" name="G3 (Bethesda)">
        <title>Hybrid Assembly of the Genome of the Entomopathogenic Nematode Steinernema carpocapsae Identifies the X-Chromosome.</title>
        <authorList>
            <person name="Serra L."/>
            <person name="Macchietto M."/>
            <person name="Macias-Munoz A."/>
            <person name="McGill C.J."/>
            <person name="Rodriguez I.M."/>
            <person name="Rodriguez B."/>
            <person name="Murad R."/>
            <person name="Mortazavi A."/>
        </authorList>
    </citation>
    <scope>NUCLEOTIDE SEQUENCE [LARGE SCALE GENOMIC DNA]</scope>
    <source>
        <strain evidence="3 4">ALL</strain>
    </source>
</reference>
<feature type="coiled-coil region" evidence="1">
    <location>
        <begin position="213"/>
        <end position="247"/>
    </location>
</feature>
<dbReference type="InterPro" id="IPR017956">
    <property type="entry name" value="AT_hook_DNA-bd_motif"/>
</dbReference>
<feature type="compositionally biased region" description="Acidic residues" evidence="2">
    <location>
        <begin position="8"/>
        <end position="25"/>
    </location>
</feature>
<feature type="region of interest" description="Disordered" evidence="2">
    <location>
        <begin position="283"/>
        <end position="723"/>
    </location>
</feature>
<keyword evidence="4" id="KW-1185">Reference proteome</keyword>